<dbReference type="RefSeq" id="WP_017823281.1">
    <property type="nucleotide sequence ID" value="NZ_AORC01000009.1"/>
</dbReference>
<feature type="compositionally biased region" description="Basic and acidic residues" evidence="4">
    <location>
        <begin position="1"/>
        <end position="11"/>
    </location>
</feature>
<keyword evidence="3" id="KW-0520">NAD</keyword>
<dbReference type="SUPFAM" id="SSF55347">
    <property type="entry name" value="Glyceraldehyde-3-phosphate dehydrogenase-like, C-terminal domain"/>
    <property type="match status" value="1"/>
</dbReference>
<dbReference type="InterPro" id="IPR055170">
    <property type="entry name" value="GFO_IDH_MocA-like_dom"/>
</dbReference>
<feature type="domain" description="Gfo/Idh/MocA-like oxidoreductase N-terminal" evidence="5">
    <location>
        <begin position="33"/>
        <end position="148"/>
    </location>
</feature>
<dbReference type="Gene3D" id="3.40.50.720">
    <property type="entry name" value="NAD(P)-binding Rossmann-like Domain"/>
    <property type="match status" value="1"/>
</dbReference>
<dbReference type="HOGENOM" id="CLU_023194_7_2_11"/>
<feature type="region of interest" description="Disordered" evidence="4">
    <location>
        <begin position="1"/>
        <end position="31"/>
    </location>
</feature>
<proteinExistence type="inferred from homology"/>
<dbReference type="Proteomes" id="UP000019754">
    <property type="component" value="Unassembled WGS sequence"/>
</dbReference>
<dbReference type="Pfam" id="PF01408">
    <property type="entry name" value="GFO_IDH_MocA"/>
    <property type="match status" value="1"/>
</dbReference>
<feature type="domain" description="GFO/IDH/MocA-like oxidoreductase" evidence="6">
    <location>
        <begin position="162"/>
        <end position="274"/>
    </location>
</feature>
<name>A0A022KUL8_9MICO</name>
<dbReference type="Pfam" id="PF22725">
    <property type="entry name" value="GFO_IDH_MocA_C3"/>
    <property type="match status" value="1"/>
</dbReference>
<organism evidence="7 8">
    <name type="scientific">Brachybacterium muris UCD-AY4</name>
    <dbReference type="NCBI Taxonomy" id="1249481"/>
    <lineage>
        <taxon>Bacteria</taxon>
        <taxon>Bacillati</taxon>
        <taxon>Actinomycetota</taxon>
        <taxon>Actinomycetes</taxon>
        <taxon>Micrococcales</taxon>
        <taxon>Dermabacteraceae</taxon>
        <taxon>Brachybacterium</taxon>
    </lineage>
</organism>
<dbReference type="PANTHER" id="PTHR22604">
    <property type="entry name" value="OXIDOREDUCTASES"/>
    <property type="match status" value="1"/>
</dbReference>
<evidence type="ECO:0000256" key="4">
    <source>
        <dbReference type="SAM" id="MobiDB-lite"/>
    </source>
</evidence>
<dbReference type="SUPFAM" id="SSF51735">
    <property type="entry name" value="NAD(P)-binding Rossmann-fold domains"/>
    <property type="match status" value="1"/>
</dbReference>
<evidence type="ECO:0000259" key="6">
    <source>
        <dbReference type="Pfam" id="PF22725"/>
    </source>
</evidence>
<evidence type="ECO:0000256" key="3">
    <source>
        <dbReference type="ARBA" id="ARBA00023027"/>
    </source>
</evidence>
<dbReference type="GO" id="GO:0016491">
    <property type="term" value="F:oxidoreductase activity"/>
    <property type="evidence" value="ECO:0007669"/>
    <property type="project" value="UniProtKB-KW"/>
</dbReference>
<evidence type="ECO:0000313" key="7">
    <source>
        <dbReference type="EMBL" id="EYT49490.1"/>
    </source>
</evidence>
<comment type="caution">
    <text evidence="7">The sequence shown here is derived from an EMBL/GenBank/DDBJ whole genome shotgun (WGS) entry which is preliminary data.</text>
</comment>
<evidence type="ECO:0000256" key="2">
    <source>
        <dbReference type="ARBA" id="ARBA00023002"/>
    </source>
</evidence>
<evidence type="ECO:0000313" key="8">
    <source>
        <dbReference type="Proteomes" id="UP000019754"/>
    </source>
</evidence>
<dbReference type="GO" id="GO:0000166">
    <property type="term" value="F:nucleotide binding"/>
    <property type="evidence" value="ECO:0007669"/>
    <property type="project" value="InterPro"/>
</dbReference>
<dbReference type="STRING" id="1249481.D641_0108750"/>
<dbReference type="OrthoDB" id="9815825at2"/>
<dbReference type="EMBL" id="AORC01000009">
    <property type="protein sequence ID" value="EYT49490.1"/>
    <property type="molecule type" value="Genomic_DNA"/>
</dbReference>
<accession>A0A022KUL8</accession>
<keyword evidence="8" id="KW-1185">Reference proteome</keyword>
<dbReference type="InterPro" id="IPR050984">
    <property type="entry name" value="Gfo/Idh/MocA_domain"/>
</dbReference>
<evidence type="ECO:0000256" key="1">
    <source>
        <dbReference type="ARBA" id="ARBA00010928"/>
    </source>
</evidence>
<sequence>MTSTPDHDDHGFASALRLPEPLAPDPSTAPGLRWGVISPGHIADQFTATAHRATQSRIVAVSSRSQERAEEFAAKHGAGGAFGSVEAMLEAGGVDAVYVASPHAQHHQYARAVLEADLPVVVEKAFTLNAPQAEDLFQLAAQRQLFVMEAMWARFLPQYDVLRQVLDSGVLGGIIEVAAEHGQFFEEDAEHRLYAPELGGGALLDLGVYPLSFAQMVVGDLTDPAIQGDLAFTGVDAYVGLLARGARGGRARVATTLQARMPNEAVVVGTDGTARLSGPFYAPGTLTVTLRDGRSARFEHPGPSGDGMAYEIAEAARCITAGDLESPVMNWEDTISVMRTMDAARAALGVTYPQEEQA</sequence>
<reference evidence="7 8" key="1">
    <citation type="journal article" date="2013" name="Genome Announc.">
        <title>Draft genome sequence of an Actinobacterium, Brachybacterium muris strain UCD-AY4.</title>
        <authorList>
            <person name="Lo J.R."/>
            <person name="Lang J.M."/>
            <person name="Darling A.E."/>
            <person name="Eisen J.A."/>
            <person name="Coil D.A."/>
        </authorList>
    </citation>
    <scope>NUCLEOTIDE SEQUENCE [LARGE SCALE GENOMIC DNA]</scope>
    <source>
        <strain evidence="7 8">UCD-AY4</strain>
    </source>
</reference>
<dbReference type="AlphaFoldDB" id="A0A022KUL8"/>
<evidence type="ECO:0000259" key="5">
    <source>
        <dbReference type="Pfam" id="PF01408"/>
    </source>
</evidence>
<comment type="similarity">
    <text evidence="1">Belongs to the Gfo/Idh/MocA family.</text>
</comment>
<dbReference type="InterPro" id="IPR000683">
    <property type="entry name" value="Gfo/Idh/MocA-like_OxRdtase_N"/>
</dbReference>
<dbReference type="PANTHER" id="PTHR22604:SF105">
    <property type="entry name" value="TRANS-1,2-DIHYDROBENZENE-1,2-DIOL DEHYDROGENASE"/>
    <property type="match status" value="1"/>
</dbReference>
<keyword evidence="2" id="KW-0560">Oxidoreductase</keyword>
<protein>
    <submittedName>
        <fullName evidence="7">Dehydrogenase</fullName>
    </submittedName>
</protein>
<dbReference type="Gene3D" id="3.30.360.10">
    <property type="entry name" value="Dihydrodipicolinate Reductase, domain 2"/>
    <property type="match status" value="1"/>
</dbReference>
<dbReference type="InterPro" id="IPR036291">
    <property type="entry name" value="NAD(P)-bd_dom_sf"/>
</dbReference>
<gene>
    <name evidence="7" type="ORF">D641_0108750</name>
</gene>